<dbReference type="GO" id="GO:0051865">
    <property type="term" value="P:protein autoubiquitination"/>
    <property type="evidence" value="ECO:0007669"/>
    <property type="project" value="TreeGrafter"/>
</dbReference>
<dbReference type="GO" id="GO:0005634">
    <property type="term" value="C:nucleus"/>
    <property type="evidence" value="ECO:0007669"/>
    <property type="project" value="TreeGrafter"/>
</dbReference>
<dbReference type="GO" id="GO:0043161">
    <property type="term" value="P:proteasome-mediated ubiquitin-dependent protein catabolic process"/>
    <property type="evidence" value="ECO:0007669"/>
    <property type="project" value="TreeGrafter"/>
</dbReference>
<keyword evidence="2" id="KW-1185">Reference proteome</keyword>
<dbReference type="PANTHER" id="PTHR31531">
    <property type="entry name" value="E3 UBIQUITIN-PROTEIN LIGASE E3D FAMILY MEMBER"/>
    <property type="match status" value="1"/>
</dbReference>
<sequence>MVGDSGNSEKEKMSAFENPRKWRYTWETLAHIPTLRLYLFNPDIKPSNQCNNLDASLNSDRSLILISWIEEHGDRIDASADRLLRIPVPRVLIDLGSPLDFRAAVDHIEVKLLLVLPVDHPLGACFDSVLDLSDESCDGENAVSDRSRGFSADSDLKRLSSGSGVHFHCKNCSVKLTKSPLRSFVQMPSADWREVADNWFGTCCCSFSGISEKLVTKYASCYFCEEGTCLLDAASVIVSTVDLAEDVFPDCLDSYERSGSGYYQCVKDDRIIEVGKDSESNCRDGLYNGNGIDEISDVFQTIKIRSKDDCALDLKSAARNAKSEGDTSFCTTAMPNFSGSQVYIDGDFDEDSGLKGDSPQHAYECCSHHISTASKNHDSTLSIKLESQKSFLNGFLGNGFMIRTSNFSKEVNWIDYRCTHCSAFLGAYPSDINKNAPLDGGVRFFKCNISTSLPVGASDDIFKKYTLDGMFVDQLMETAKDELSFRTLVRDLETRSPMLKVVLLNSKVCSSSGICKESDSTKEALCRIDLQPVVKVLFADCRGSSEDQLRSLEEWVTKNEADEVYMLSCQAEDLIESLKSSQNKYPLSFSFMQGLWLSSMAR</sequence>
<proteinExistence type="predicted"/>
<dbReference type="GO" id="GO:0030332">
    <property type="term" value="F:cyclin binding"/>
    <property type="evidence" value="ECO:0007669"/>
    <property type="project" value="TreeGrafter"/>
</dbReference>
<evidence type="ECO:0000313" key="2">
    <source>
        <dbReference type="Proteomes" id="UP001420932"/>
    </source>
</evidence>
<dbReference type="GO" id="GO:0005829">
    <property type="term" value="C:cytosol"/>
    <property type="evidence" value="ECO:0007669"/>
    <property type="project" value="TreeGrafter"/>
</dbReference>
<dbReference type="GO" id="GO:0061630">
    <property type="term" value="F:ubiquitin protein ligase activity"/>
    <property type="evidence" value="ECO:0007669"/>
    <property type="project" value="TreeGrafter"/>
</dbReference>
<evidence type="ECO:0000313" key="1">
    <source>
        <dbReference type="EMBL" id="KAK9164228.1"/>
    </source>
</evidence>
<name>A0AAP0Q1Y2_9MAGN</name>
<organism evidence="1 2">
    <name type="scientific">Stephania yunnanensis</name>
    <dbReference type="NCBI Taxonomy" id="152371"/>
    <lineage>
        <taxon>Eukaryota</taxon>
        <taxon>Viridiplantae</taxon>
        <taxon>Streptophyta</taxon>
        <taxon>Embryophyta</taxon>
        <taxon>Tracheophyta</taxon>
        <taxon>Spermatophyta</taxon>
        <taxon>Magnoliopsida</taxon>
        <taxon>Ranunculales</taxon>
        <taxon>Menispermaceae</taxon>
        <taxon>Menispermoideae</taxon>
        <taxon>Cissampelideae</taxon>
        <taxon>Stephania</taxon>
    </lineage>
</organism>
<dbReference type="GO" id="GO:0000209">
    <property type="term" value="P:protein polyubiquitination"/>
    <property type="evidence" value="ECO:0007669"/>
    <property type="project" value="TreeGrafter"/>
</dbReference>
<accession>A0AAP0Q1Y2</accession>
<dbReference type="PANTHER" id="PTHR31531:SF2">
    <property type="entry name" value="E3 UBIQUITIN-PROTEIN LIGASE E3D"/>
    <property type="match status" value="1"/>
</dbReference>
<dbReference type="GO" id="GO:0000151">
    <property type="term" value="C:ubiquitin ligase complex"/>
    <property type="evidence" value="ECO:0007669"/>
    <property type="project" value="TreeGrafter"/>
</dbReference>
<dbReference type="InterPro" id="IPR019193">
    <property type="entry name" value="UBQ-conj_enz_E2-bd_prot"/>
</dbReference>
<protein>
    <recommendedName>
        <fullName evidence="3">Ubiquitin-conjugating enzyme E2C-binding protein</fullName>
    </recommendedName>
</protein>
<dbReference type="GO" id="GO:0031624">
    <property type="term" value="F:ubiquitin conjugating enzyme binding"/>
    <property type="evidence" value="ECO:0007669"/>
    <property type="project" value="TreeGrafter"/>
</dbReference>
<dbReference type="Proteomes" id="UP001420932">
    <property type="component" value="Unassembled WGS sequence"/>
</dbReference>
<reference evidence="1 2" key="1">
    <citation type="submission" date="2024-01" db="EMBL/GenBank/DDBJ databases">
        <title>Genome assemblies of Stephania.</title>
        <authorList>
            <person name="Yang L."/>
        </authorList>
    </citation>
    <scope>NUCLEOTIDE SEQUENCE [LARGE SCALE GENOMIC DNA]</scope>
    <source>
        <strain evidence="1">YNDBR</strain>
        <tissue evidence="1">Leaf</tissue>
    </source>
</reference>
<dbReference type="Pfam" id="PF09814">
    <property type="entry name" value="HECT_2"/>
    <property type="match status" value="2"/>
</dbReference>
<gene>
    <name evidence="1" type="ORF">Syun_005130</name>
</gene>
<dbReference type="GO" id="GO:0006513">
    <property type="term" value="P:protein monoubiquitination"/>
    <property type="evidence" value="ECO:0007669"/>
    <property type="project" value="TreeGrafter"/>
</dbReference>
<evidence type="ECO:0008006" key="3">
    <source>
        <dbReference type="Google" id="ProtNLM"/>
    </source>
</evidence>
<comment type="caution">
    <text evidence="1">The sequence shown here is derived from an EMBL/GenBank/DDBJ whole genome shotgun (WGS) entry which is preliminary data.</text>
</comment>
<dbReference type="EMBL" id="JBBNAF010000002">
    <property type="protein sequence ID" value="KAK9164228.1"/>
    <property type="molecule type" value="Genomic_DNA"/>
</dbReference>
<dbReference type="AlphaFoldDB" id="A0AAP0Q1Y2"/>